<proteinExistence type="predicted"/>
<dbReference type="GeneID" id="49388938"/>
<feature type="transmembrane region" description="Helical" evidence="1">
    <location>
        <begin position="84"/>
        <end position="103"/>
    </location>
</feature>
<geneLocation type="plasmid" evidence="3">
    <name>psa3239</name>
</geneLocation>
<organism evidence="2 3">
    <name type="scientific">Streptomyces lavendulae subsp. lavendulae</name>
    <dbReference type="NCBI Taxonomy" id="58340"/>
    <lineage>
        <taxon>Bacteria</taxon>
        <taxon>Bacillati</taxon>
        <taxon>Actinomycetota</taxon>
        <taxon>Actinomycetes</taxon>
        <taxon>Kitasatosporales</taxon>
        <taxon>Streptomycetaceae</taxon>
        <taxon>Streptomyces</taxon>
    </lineage>
</organism>
<evidence type="ECO:0008006" key="4">
    <source>
        <dbReference type="Google" id="ProtNLM"/>
    </source>
</evidence>
<dbReference type="EMBL" id="CP024986">
    <property type="protein sequence ID" value="ATZ29774.1"/>
    <property type="molecule type" value="Genomic_DNA"/>
</dbReference>
<keyword evidence="2" id="KW-0614">Plasmid</keyword>
<dbReference type="OrthoDB" id="428263at2"/>
<dbReference type="Proteomes" id="UP000231791">
    <property type="component" value="Plasmid pSA3239"/>
</dbReference>
<keyword evidence="3" id="KW-1185">Reference proteome</keyword>
<evidence type="ECO:0000313" key="3">
    <source>
        <dbReference type="Proteomes" id="UP000231791"/>
    </source>
</evidence>
<dbReference type="RefSeq" id="WP_030237924.1">
    <property type="nucleotide sequence ID" value="NC_024970.2"/>
</dbReference>
<reference evidence="2 3" key="1">
    <citation type="submission" date="2017-11" db="EMBL/GenBank/DDBJ databases">
        <title>Complete genome sequence of Streptomyces lavendulae subsp. lavendulae CCM 3239 (formerly 'Streptomyces aureofaciens CCM 3239'), the producer of the angucycline-type antibiotic auricin.</title>
        <authorList>
            <person name="Busche T."/>
            <person name="Novakova R."/>
            <person name="Al'Dilaimi A."/>
            <person name="Homerova D."/>
            <person name="Feckova L."/>
            <person name="Rezuchova B."/>
            <person name="Mingyar E."/>
            <person name="Csolleiova D."/>
            <person name="Bekeova C."/>
            <person name="Winkler A."/>
            <person name="Sevcikova B."/>
            <person name="Kalinowski J."/>
            <person name="Kormanec J."/>
            <person name="Ruckert C."/>
        </authorList>
    </citation>
    <scope>NUCLEOTIDE SEQUENCE [LARGE SCALE GENOMIC DNA]</scope>
    <source>
        <strain evidence="2 3">CCM 3239</strain>
        <plasmid evidence="3">Plasmid psa3239</plasmid>
    </source>
</reference>
<feature type="transmembrane region" description="Helical" evidence="1">
    <location>
        <begin position="7"/>
        <end position="34"/>
    </location>
</feature>
<evidence type="ECO:0000313" key="2">
    <source>
        <dbReference type="EMBL" id="ATZ29774.1"/>
    </source>
</evidence>
<dbReference type="Pfam" id="PF08592">
    <property type="entry name" value="Anthrone_oxy"/>
    <property type="match status" value="1"/>
</dbReference>
<keyword evidence="1" id="KW-0472">Membrane</keyword>
<feature type="transmembrane region" description="Helical" evidence="1">
    <location>
        <begin position="54"/>
        <end position="77"/>
    </location>
</feature>
<keyword evidence="1" id="KW-1133">Transmembrane helix</keyword>
<name>A0A2K8PSR8_STRLA</name>
<gene>
    <name evidence="2" type="ORF">SLAV_40060</name>
</gene>
<protein>
    <recommendedName>
        <fullName evidence="4">DUF1772 domain-containing protein</fullName>
    </recommendedName>
</protein>
<keyword evidence="1" id="KW-0812">Transmembrane</keyword>
<sequence>METARTASLIAAVVTTGLVSGLFWGFAVAVMPALRGAGDRTAVEVMQRVNVSILNGWFLAGYLGAPLFTGLALVLHLPADGREVLPPLIAAFVASVLALFVTGRVNIPLNNALEQAGPADGLADPAAVRRAFEGPWVRANVWRTLLCTAATGLLAWALVLYGQSR</sequence>
<feature type="transmembrane region" description="Helical" evidence="1">
    <location>
        <begin position="141"/>
        <end position="161"/>
    </location>
</feature>
<accession>A0A2K8PSR8</accession>
<dbReference type="AlphaFoldDB" id="A0A2K8PSR8"/>
<evidence type="ECO:0000256" key="1">
    <source>
        <dbReference type="SAM" id="Phobius"/>
    </source>
</evidence>
<dbReference type="KEGG" id="slx:SLAV_40060"/>
<dbReference type="InterPro" id="IPR013901">
    <property type="entry name" value="Anthrone_oxy"/>
</dbReference>